<protein>
    <recommendedName>
        <fullName evidence="3">BNR/Asp-box repeat protein</fullName>
    </recommendedName>
</protein>
<dbReference type="PANTHER" id="PTHR47199">
    <property type="entry name" value="PHOTOSYSTEM II STABILITY/ASSEMBLY FACTOR HCF136, CHLOROPLASTIC"/>
    <property type="match status" value="1"/>
</dbReference>
<evidence type="ECO:0008006" key="3">
    <source>
        <dbReference type="Google" id="ProtNLM"/>
    </source>
</evidence>
<name>A0A4Q7P0X8_9FLAO</name>
<dbReference type="OrthoDB" id="9813892at2"/>
<keyword evidence="2" id="KW-1185">Reference proteome</keyword>
<gene>
    <name evidence="1" type="ORF">EV197_2040</name>
</gene>
<organism evidence="1 2">
    <name type="scientific">Aquimarina brevivitae</name>
    <dbReference type="NCBI Taxonomy" id="323412"/>
    <lineage>
        <taxon>Bacteria</taxon>
        <taxon>Pseudomonadati</taxon>
        <taxon>Bacteroidota</taxon>
        <taxon>Flavobacteriia</taxon>
        <taxon>Flavobacteriales</taxon>
        <taxon>Flavobacteriaceae</taxon>
        <taxon>Aquimarina</taxon>
    </lineage>
</organism>
<dbReference type="AlphaFoldDB" id="A0A4Q7P0X8"/>
<proteinExistence type="predicted"/>
<dbReference type="Gene3D" id="2.130.10.10">
    <property type="entry name" value="YVTN repeat-like/Quinoprotein amine dehydrogenase"/>
    <property type="match status" value="1"/>
</dbReference>
<dbReference type="InterPro" id="IPR015943">
    <property type="entry name" value="WD40/YVTN_repeat-like_dom_sf"/>
</dbReference>
<evidence type="ECO:0000313" key="2">
    <source>
        <dbReference type="Proteomes" id="UP000292262"/>
    </source>
</evidence>
<evidence type="ECO:0000313" key="1">
    <source>
        <dbReference type="EMBL" id="RZS93461.1"/>
    </source>
</evidence>
<dbReference type="InterPro" id="IPR036278">
    <property type="entry name" value="Sialidase_sf"/>
</dbReference>
<accession>A0A4Q7P0X8</accession>
<dbReference type="PROSITE" id="PS51257">
    <property type="entry name" value="PROKAR_LIPOPROTEIN"/>
    <property type="match status" value="1"/>
</dbReference>
<dbReference type="Proteomes" id="UP000292262">
    <property type="component" value="Unassembled WGS sequence"/>
</dbReference>
<reference evidence="1 2" key="1">
    <citation type="submission" date="2019-02" db="EMBL/GenBank/DDBJ databases">
        <title>Genomic Encyclopedia of Type Strains, Phase IV (KMG-IV): sequencing the most valuable type-strain genomes for metagenomic binning, comparative biology and taxonomic classification.</title>
        <authorList>
            <person name="Goeker M."/>
        </authorList>
    </citation>
    <scope>NUCLEOTIDE SEQUENCE [LARGE SCALE GENOMIC DNA]</scope>
    <source>
        <strain evidence="1 2">DSM 17196</strain>
    </source>
</reference>
<dbReference type="EMBL" id="SGXE01000002">
    <property type="protein sequence ID" value="RZS93461.1"/>
    <property type="molecule type" value="Genomic_DNA"/>
</dbReference>
<dbReference type="PANTHER" id="PTHR47199:SF2">
    <property type="entry name" value="PHOTOSYSTEM II STABILITY_ASSEMBLY FACTOR HCF136, CHLOROPLASTIC"/>
    <property type="match status" value="1"/>
</dbReference>
<dbReference type="RefSeq" id="WP_130286591.1">
    <property type="nucleotide sequence ID" value="NZ_SGXE01000002.1"/>
</dbReference>
<comment type="caution">
    <text evidence="1">The sequence shown here is derived from an EMBL/GenBank/DDBJ whole genome shotgun (WGS) entry which is preliminary data.</text>
</comment>
<dbReference type="SUPFAM" id="SSF50939">
    <property type="entry name" value="Sialidases"/>
    <property type="match status" value="1"/>
</dbReference>
<sequence>MKRLSLFFIILSAFSSCKQSETSKIEVERDVQGVQIEDVLVDSISIRAIHVDQNNMYYAGTAGKYGVIQWDTQVKDFQLIQKTVLHNEEKPHFRAIAANATHFYILSIANPALLYKIDKKTYERELVYKEEGANVFYDAMTFLNDKQGIAIGDPTDNCMSVLLTYDGGAHWKKVSCDHLPEAVEGEAAFAASNGNIFYGNDQIFFISGGASSRVYSKKVDETDWRVQKLPIVQGTQTTGAYAMDFISDSLGIIYGGDYMQPTKTENTIVFTNDAGKSWSSIANHKNPGYKSSVQFFPAGKGKHIVAVGFTGIAVSNNYGRSWQTLSKEPFYTLRFINDSIAFAAGKNRISKLTFD</sequence>